<dbReference type="Pfam" id="PF16206">
    <property type="entry name" value="Mon2_C"/>
    <property type="match status" value="1"/>
</dbReference>
<evidence type="ECO:0000259" key="6">
    <source>
        <dbReference type="Pfam" id="PF12783"/>
    </source>
</evidence>
<feature type="domain" description="Mon2/Sec7/BIG1-like HUS" evidence="6">
    <location>
        <begin position="188"/>
        <end position="342"/>
    </location>
</feature>
<comment type="similarity">
    <text evidence="1">Belongs to the MON2 family.</text>
</comment>
<keyword evidence="5" id="KW-0812">Transmembrane</keyword>
<keyword evidence="10" id="KW-1185">Reference proteome</keyword>
<dbReference type="OrthoDB" id="294853at2759"/>
<dbReference type="SUPFAM" id="SSF48371">
    <property type="entry name" value="ARM repeat"/>
    <property type="match status" value="1"/>
</dbReference>
<protein>
    <submittedName>
        <fullName evidence="9">Endosomal peripheral membrane protein (Mon2)</fullName>
    </submittedName>
</protein>
<keyword evidence="5" id="KW-1133">Transmembrane helix</keyword>
<feature type="non-terminal residue" evidence="9">
    <location>
        <position position="1"/>
    </location>
</feature>
<evidence type="ECO:0000259" key="8">
    <source>
        <dbReference type="Pfam" id="PF16213"/>
    </source>
</evidence>
<proteinExistence type="inferred from homology"/>
<evidence type="ECO:0000256" key="1">
    <source>
        <dbReference type="ARBA" id="ARBA00008144"/>
    </source>
</evidence>
<evidence type="ECO:0000256" key="2">
    <source>
        <dbReference type="ARBA" id="ARBA00022448"/>
    </source>
</evidence>
<dbReference type="EMBL" id="LASV01000172">
    <property type="protein sequence ID" value="KKA21697.1"/>
    <property type="molecule type" value="Genomic_DNA"/>
</dbReference>
<evidence type="ECO:0000256" key="4">
    <source>
        <dbReference type="SAM" id="MobiDB-lite"/>
    </source>
</evidence>
<feature type="domain" description="Mon2 C-terminal" evidence="7">
    <location>
        <begin position="993"/>
        <end position="1225"/>
    </location>
</feature>
<dbReference type="RefSeq" id="XP_013328309.1">
    <property type="nucleotide sequence ID" value="XM_013472855.1"/>
</dbReference>
<feature type="compositionally biased region" description="Basic and acidic residues" evidence="4">
    <location>
        <begin position="487"/>
        <end position="501"/>
    </location>
</feature>
<evidence type="ECO:0000259" key="7">
    <source>
        <dbReference type="Pfam" id="PF16206"/>
    </source>
</evidence>
<feature type="compositionally biased region" description="Polar residues" evidence="4">
    <location>
        <begin position="593"/>
        <end position="606"/>
    </location>
</feature>
<dbReference type="PANTHER" id="PTHR10663:SF333">
    <property type="entry name" value="PROTEIN MON2 HOMOLOG"/>
    <property type="match status" value="1"/>
</dbReference>
<feature type="compositionally biased region" description="Low complexity" evidence="4">
    <location>
        <begin position="1678"/>
        <end position="1688"/>
    </location>
</feature>
<comment type="caution">
    <text evidence="9">The sequence shown here is derived from an EMBL/GenBank/DDBJ whole genome shotgun (WGS) entry which is preliminary data.</text>
</comment>
<evidence type="ECO:0000313" key="9">
    <source>
        <dbReference type="EMBL" id="KKA21697.1"/>
    </source>
</evidence>
<keyword evidence="2" id="KW-0813">Transport</keyword>
<accession>A0A0F4YTV3</accession>
<dbReference type="GO" id="GO:0015031">
    <property type="term" value="P:protein transport"/>
    <property type="evidence" value="ECO:0007669"/>
    <property type="project" value="UniProtKB-KW"/>
</dbReference>
<dbReference type="InterPro" id="IPR032629">
    <property type="entry name" value="DCB_dom"/>
</dbReference>
<dbReference type="GO" id="GO:0005794">
    <property type="term" value="C:Golgi apparatus"/>
    <property type="evidence" value="ECO:0007669"/>
    <property type="project" value="UniProtKB-ARBA"/>
</dbReference>
<reference evidence="9 10" key="1">
    <citation type="submission" date="2015-04" db="EMBL/GenBank/DDBJ databases">
        <authorList>
            <person name="Heijne W.H."/>
            <person name="Fedorova N.D."/>
            <person name="Nierman W.C."/>
            <person name="Vollebregt A.W."/>
            <person name="Zhao Z."/>
            <person name="Wu L."/>
            <person name="Kumar M."/>
            <person name="Stam H."/>
            <person name="van den Berg M.A."/>
            <person name="Pel H.J."/>
        </authorList>
    </citation>
    <scope>NUCLEOTIDE SEQUENCE [LARGE SCALE GENOMIC DNA]</scope>
    <source>
        <strain evidence="9 10">CBS 393.64</strain>
    </source>
</reference>
<dbReference type="STRING" id="1408163.A0A0F4YTV3"/>
<dbReference type="Pfam" id="PF16213">
    <property type="entry name" value="DCB"/>
    <property type="match status" value="1"/>
</dbReference>
<dbReference type="GeneID" id="25316632"/>
<feature type="compositionally biased region" description="Polar residues" evidence="4">
    <location>
        <begin position="622"/>
        <end position="631"/>
    </location>
</feature>
<keyword evidence="3" id="KW-0653">Protein transport</keyword>
<sequence length="1762" mass="194048">GFDKSIAGYVRDASSSWFVCSCAFLLFAIDLLSCPKDLIRRPNFANPFVLACRTRHSKLAGIGVVCLQRLVSSRALPPERLDDALGGLRETTSLSQDVQLKILQTLPSLLHNYSEDLSGELLANTLEICATLQATKTVAVANTAAATLQQLVVSAFEKVSVEDGKPQGSVPTQSVTVDAQQIDIGLAAYDALRILDDLCRLVEGDKLEFLQIKSLSPVFVLELIESILVNSSQLFHRHSELMQVLRNRLMPLTVRYLSERHGFPQTLRVSRILLILLRNYMTVLVAECEMALGLLIHLLEPDAGAPWKRVLCMEVFRGLHAEPGLIRLIYSLFDEVKGRKDIVKDQMASLVRLASEKPSLIGVSHQSTVPSSASHSRTNTEDQITLEAGGVAGVIGAAVNSADDNVTGISGQWSTVRTPYLELLDKSEPPPPPETYIYCLVLNCISALSEGLAKFILPLTVPDTKSKRKHRLGAPGRESPSGGSSRELQRTDSWKTADSKRQTVPLNPLDLEDHPQQAGIRACAGIIESCWPAILATCSTFLYAALDADFYHNLVRSFQKLTHVAGLLRQSTARDAFLTTLGKASMPIDGANTGPQRRVSTAGSEAQHSEAPDTTVHGTEPTVASQASTETPRVSFDNVRATLSTRNLLCLRALLNLGIALGPILDQPAWYIILETLQNADLVINVSAVVASKQSANATSNGESNAFGGSDVPKANLGAEIVAVQAAASKMFESTADYPDSSFEAILGALLNLSNSAEQSAPETPSNTLSPVLSPQTPRRMGRVHQNTRSISLAVGKSRIQDDELNFVLEKTSELARSNLGRFSAVNTGADGAWNILTTSLIAIIVNGETSPSLRLKASKVLNDIIFHTMKQGNLENEPARNQLQLRNLQTLKSQIVSLYEQRSRSSSSTADIDVHEQALDTLKTILEQHGESFTAGWDLVFDLVSSVFEEQLPKSEDEKQALESRPKSRRLAAKSPRLVRAAYSSLQLIASDFLLLLPPTCLLDLVNSFSNFASQSQDFNISLTTTTFFWNVSDFLQGQVGQFSIEDTIDTSVSEETLSKLAEDADNRVSRGSLWLLLLLRIVDLTTDGRSEIRNSAIRTLLRILDAYGQQLSPRAWHLCLNRVLFAMIDDVQAKVLNVTATSKPSESDEAKAWVETAVVMIKGCSDLIANFFDSIVQDDRFNESWKRLLQHFHVLVQVNIYELTEAAFSSLCDILARVQTSTTLSKEAVRSAWWLWANGHPALDEDSLNMDSPNQDALLAYFRSFQQIYRLSKEELTQEQIEQVLRHMRAAIWNSVSSRYSVDVDHQSALQELITQCIKAICLDMENSQPAIVLCLADFADAALSQWAPDRDRSRPTFVAFSKSSIDVLSWYIADFGIKRDIFTNGSLTTALEHLANPILQKYEWRGKDREPVLWRKATTASLDILRVAVPYVESRYDGSQQPEVSRFWRCVVDITRGIVSAKGCVELGIPMSTILSDESFDISAFNRLISLIIPSLGSPNIPDRLRRDFAWALFQSTLIYPPQRTDLPIKALEEEPLRGLYKVRRGRTYDPSPTARSQIAYVLIDTMFDLATASVSKQQQQQQGDSEGNRDSDSSVSSRISLARSISPYLILRASMPLKSYIADQPLRGLMPQPTSARKELLHLLRRMIELKSEPAAIPDAPAWPEAAAAATAAAAAASNDSSSPHPKKSSSLRLGRLRYRKHLGWVYPLVVKAVRVAGKEKGRENDGRVLEALVKVLHEVGDCSGVEEEDEDSDSVEE</sequence>
<feature type="transmembrane region" description="Helical" evidence="5">
    <location>
        <begin position="15"/>
        <end position="32"/>
    </location>
</feature>
<organism evidence="9 10">
    <name type="scientific">Rasamsonia emersonii (strain ATCC 16479 / CBS 393.64 / IMI 116815)</name>
    <dbReference type="NCBI Taxonomy" id="1408163"/>
    <lineage>
        <taxon>Eukaryota</taxon>
        <taxon>Fungi</taxon>
        <taxon>Dikarya</taxon>
        <taxon>Ascomycota</taxon>
        <taxon>Pezizomycotina</taxon>
        <taxon>Eurotiomycetes</taxon>
        <taxon>Eurotiomycetidae</taxon>
        <taxon>Eurotiales</taxon>
        <taxon>Trichocomaceae</taxon>
        <taxon>Rasamsonia</taxon>
    </lineage>
</organism>
<keyword evidence="5" id="KW-0472">Membrane</keyword>
<feature type="region of interest" description="Disordered" evidence="4">
    <location>
        <begin position="466"/>
        <end position="501"/>
    </location>
</feature>
<dbReference type="Pfam" id="PF12783">
    <property type="entry name" value="Sec7-like_HUS"/>
    <property type="match status" value="1"/>
</dbReference>
<feature type="compositionally biased region" description="Polar residues" evidence="4">
    <location>
        <begin position="757"/>
        <end position="777"/>
    </location>
</feature>
<feature type="domain" description="Mon2/Sec7/BIG1-like dimerisation and cyclophilin-binding" evidence="8">
    <location>
        <begin position="36"/>
        <end position="163"/>
    </location>
</feature>
<feature type="region of interest" description="Disordered" evidence="4">
    <location>
        <begin position="588"/>
        <end position="631"/>
    </location>
</feature>
<evidence type="ECO:0000256" key="5">
    <source>
        <dbReference type="SAM" id="Phobius"/>
    </source>
</evidence>
<gene>
    <name evidence="9" type="ORF">T310_4284</name>
</gene>
<feature type="region of interest" description="Disordered" evidence="4">
    <location>
        <begin position="1678"/>
        <end position="1697"/>
    </location>
</feature>
<dbReference type="InterPro" id="IPR016024">
    <property type="entry name" value="ARM-type_fold"/>
</dbReference>
<feature type="region of interest" description="Disordered" evidence="4">
    <location>
        <begin position="757"/>
        <end position="785"/>
    </location>
</feature>
<dbReference type="InterPro" id="IPR032817">
    <property type="entry name" value="Mon2_C"/>
</dbReference>
<name>A0A0F4YTV3_RASE3</name>
<feature type="compositionally biased region" description="Low complexity" evidence="4">
    <location>
        <begin position="473"/>
        <end position="486"/>
    </location>
</feature>
<feature type="region of interest" description="Disordered" evidence="4">
    <location>
        <begin position="1578"/>
        <end position="1600"/>
    </location>
</feature>
<evidence type="ECO:0000256" key="3">
    <source>
        <dbReference type="ARBA" id="ARBA00022927"/>
    </source>
</evidence>
<dbReference type="InterPro" id="IPR032691">
    <property type="entry name" value="Mon2/Sec7/BIG1-like_HUS"/>
</dbReference>
<dbReference type="Proteomes" id="UP000053958">
    <property type="component" value="Unassembled WGS sequence"/>
</dbReference>
<dbReference type="PANTHER" id="PTHR10663">
    <property type="entry name" value="GUANYL-NUCLEOTIDE EXCHANGE FACTOR"/>
    <property type="match status" value="1"/>
</dbReference>
<evidence type="ECO:0000313" key="10">
    <source>
        <dbReference type="Proteomes" id="UP000053958"/>
    </source>
</evidence>